<evidence type="ECO:0000313" key="3">
    <source>
        <dbReference type="Proteomes" id="UP000059188"/>
    </source>
</evidence>
<dbReference type="AlphaFoldDB" id="A0A0B7F8I4"/>
<gene>
    <name evidence="2" type="ORF">RSOLAG1IB_07026</name>
</gene>
<accession>A0A0B7F8I4</accession>
<keyword evidence="1" id="KW-0472">Membrane</keyword>
<organism evidence="2 3">
    <name type="scientific">Thanatephorus cucumeris (strain AG1-IB / isolate 7/3/14)</name>
    <name type="common">Lettuce bottom rot fungus</name>
    <name type="synonym">Rhizoctonia solani</name>
    <dbReference type="NCBI Taxonomy" id="1108050"/>
    <lineage>
        <taxon>Eukaryota</taxon>
        <taxon>Fungi</taxon>
        <taxon>Dikarya</taxon>
        <taxon>Basidiomycota</taxon>
        <taxon>Agaricomycotina</taxon>
        <taxon>Agaricomycetes</taxon>
        <taxon>Cantharellales</taxon>
        <taxon>Ceratobasidiaceae</taxon>
        <taxon>Rhizoctonia</taxon>
        <taxon>Rhizoctonia solani AG-1</taxon>
    </lineage>
</organism>
<dbReference type="Proteomes" id="UP000059188">
    <property type="component" value="Unassembled WGS sequence"/>
</dbReference>
<reference evidence="2 3" key="1">
    <citation type="submission" date="2014-11" db="EMBL/GenBank/DDBJ databases">
        <authorList>
            <person name="Wibberg Daniel"/>
        </authorList>
    </citation>
    <scope>NUCLEOTIDE SEQUENCE [LARGE SCALE GENOMIC DNA]</scope>
    <source>
        <strain evidence="2">Rhizoctonia solani AG1-IB 7/3/14</strain>
    </source>
</reference>
<evidence type="ECO:0000313" key="2">
    <source>
        <dbReference type="EMBL" id="CEL54376.1"/>
    </source>
</evidence>
<proteinExistence type="predicted"/>
<evidence type="ECO:0000256" key="1">
    <source>
        <dbReference type="SAM" id="Phobius"/>
    </source>
</evidence>
<feature type="transmembrane region" description="Helical" evidence="1">
    <location>
        <begin position="34"/>
        <end position="52"/>
    </location>
</feature>
<name>A0A0B7F8I4_THACB</name>
<keyword evidence="3" id="KW-1185">Reference proteome</keyword>
<protein>
    <submittedName>
        <fullName evidence="2">Uncharacterized protein</fullName>
    </submittedName>
</protein>
<keyword evidence="1" id="KW-1133">Transmembrane helix</keyword>
<feature type="transmembrane region" description="Helical" evidence="1">
    <location>
        <begin position="7"/>
        <end position="28"/>
    </location>
</feature>
<keyword evidence="1" id="KW-0812">Transmembrane</keyword>
<dbReference type="EMBL" id="LN679115">
    <property type="protein sequence ID" value="CEL54376.1"/>
    <property type="molecule type" value="Genomic_DNA"/>
</dbReference>
<sequence>MVGPIRFALAFVLLLAELVIFILVQLNLAGGEVIVSLSCACGYFVLVMKFGASQRYKQDPNHISHTATLDGLFGE</sequence>